<dbReference type="SUPFAM" id="SSF54593">
    <property type="entry name" value="Glyoxalase/Bleomycin resistance protein/Dihydroxybiphenyl dioxygenase"/>
    <property type="match status" value="1"/>
</dbReference>
<organism evidence="2 3">
    <name type="scientific">Plantibacter flavus</name>
    <dbReference type="NCBI Taxonomy" id="150123"/>
    <lineage>
        <taxon>Bacteria</taxon>
        <taxon>Bacillati</taxon>
        <taxon>Actinomycetota</taxon>
        <taxon>Actinomycetes</taxon>
        <taxon>Micrococcales</taxon>
        <taxon>Microbacteriaceae</taxon>
        <taxon>Plantibacter</taxon>
    </lineage>
</organism>
<accession>A0A3N2C417</accession>
<dbReference type="InterPro" id="IPR009725">
    <property type="entry name" value="3_dmu_93_MTrfase"/>
</dbReference>
<dbReference type="InterPro" id="IPR028973">
    <property type="entry name" value="PhnB-like"/>
</dbReference>
<name>A0A3N2C417_9MICO</name>
<dbReference type="Pfam" id="PF06983">
    <property type="entry name" value="3-dmu-9_3-mt"/>
    <property type="match status" value="1"/>
</dbReference>
<reference evidence="2 3" key="1">
    <citation type="submission" date="2018-11" db="EMBL/GenBank/DDBJ databases">
        <title>Sequencing the genomes of 1000 actinobacteria strains.</title>
        <authorList>
            <person name="Klenk H.-P."/>
        </authorList>
    </citation>
    <scope>NUCLEOTIDE SEQUENCE [LARGE SCALE GENOMIC DNA]</scope>
    <source>
        <strain evidence="2 3">DSM 14012</strain>
    </source>
</reference>
<keyword evidence="3" id="KW-1185">Reference proteome</keyword>
<keyword evidence="2" id="KW-0489">Methyltransferase</keyword>
<dbReference type="CDD" id="cd06588">
    <property type="entry name" value="PhnB_like"/>
    <property type="match status" value="1"/>
</dbReference>
<evidence type="ECO:0000313" key="3">
    <source>
        <dbReference type="Proteomes" id="UP000266915"/>
    </source>
</evidence>
<dbReference type="Gene3D" id="3.10.180.10">
    <property type="entry name" value="2,3-Dihydroxybiphenyl 1,2-Dioxygenase, domain 1"/>
    <property type="match status" value="1"/>
</dbReference>
<dbReference type="PANTHER" id="PTHR33990">
    <property type="entry name" value="PROTEIN YJDN-RELATED"/>
    <property type="match status" value="1"/>
</dbReference>
<keyword evidence="2" id="KW-0830">Ubiquinone</keyword>
<keyword evidence="2" id="KW-0808">Transferase</keyword>
<evidence type="ECO:0000259" key="1">
    <source>
        <dbReference type="Pfam" id="PF06983"/>
    </source>
</evidence>
<gene>
    <name evidence="2" type="ORF">EDD42_2106</name>
</gene>
<dbReference type="EMBL" id="RKHL01000001">
    <property type="protein sequence ID" value="ROR82024.1"/>
    <property type="molecule type" value="Genomic_DNA"/>
</dbReference>
<dbReference type="PANTHER" id="PTHR33990:SF2">
    <property type="entry name" value="PHNB-LIKE DOMAIN-CONTAINING PROTEIN"/>
    <property type="match status" value="1"/>
</dbReference>
<dbReference type="InterPro" id="IPR029068">
    <property type="entry name" value="Glyas_Bleomycin-R_OHBP_Dase"/>
</dbReference>
<dbReference type="Proteomes" id="UP000266915">
    <property type="component" value="Unassembled WGS sequence"/>
</dbReference>
<dbReference type="PIRSF" id="PIRSF021700">
    <property type="entry name" value="3_dmu_93_MTrfase"/>
    <property type="match status" value="1"/>
</dbReference>
<dbReference type="AlphaFoldDB" id="A0A3N2C417"/>
<evidence type="ECO:0000313" key="2">
    <source>
        <dbReference type="EMBL" id="ROR82024.1"/>
    </source>
</evidence>
<feature type="domain" description="PhnB-like" evidence="1">
    <location>
        <begin position="5"/>
        <end position="119"/>
    </location>
</feature>
<protein>
    <submittedName>
        <fullName evidence="2">Putative 3-demethylubiquinone-9 3-methyltransferase (Glyoxalase superfamily)</fullName>
    </submittedName>
</protein>
<dbReference type="GO" id="GO:0008168">
    <property type="term" value="F:methyltransferase activity"/>
    <property type="evidence" value="ECO:0007669"/>
    <property type="project" value="UniProtKB-KW"/>
</dbReference>
<dbReference type="RefSeq" id="WP_370582633.1">
    <property type="nucleotide sequence ID" value="NZ_FXAP01000001.1"/>
</dbReference>
<dbReference type="GO" id="GO:0032259">
    <property type="term" value="P:methylation"/>
    <property type="evidence" value="ECO:0007669"/>
    <property type="project" value="UniProtKB-KW"/>
</dbReference>
<comment type="caution">
    <text evidence="2">The sequence shown here is derived from an EMBL/GenBank/DDBJ whole genome shotgun (WGS) entry which is preliminary data.</text>
</comment>
<proteinExistence type="predicted"/>
<sequence>MMEHRITPFLWYDSQAEEAATFYVSLFPDSRITSVSRYPEGGPMPAGQAMVVEFELEGLPVSAMNAGPIFSFTEAFSFSVRADTQDEIDRLWDALIADGGAPSQCGWLKDRWGLSWQIVPGILAELQNDPDRERAARAMQCMMGQTKFVIAELVAAADGR</sequence>